<comment type="caution">
    <text evidence="2">The sequence shown here is derived from an EMBL/GenBank/DDBJ whole genome shotgun (WGS) entry which is preliminary data.</text>
</comment>
<dbReference type="Proteomes" id="UP001152797">
    <property type="component" value="Unassembled WGS sequence"/>
</dbReference>
<reference evidence="2" key="1">
    <citation type="submission" date="2022-10" db="EMBL/GenBank/DDBJ databases">
        <authorList>
            <person name="Chen Y."/>
            <person name="Dougan E. K."/>
            <person name="Chan C."/>
            <person name="Rhodes N."/>
            <person name="Thang M."/>
        </authorList>
    </citation>
    <scope>NUCLEOTIDE SEQUENCE</scope>
</reference>
<dbReference type="EMBL" id="CAMXCT010004223">
    <property type="protein sequence ID" value="CAI4008192.1"/>
    <property type="molecule type" value="Genomic_DNA"/>
</dbReference>
<protein>
    <submittedName>
        <fullName evidence="2">Uncharacterized protein</fullName>
    </submittedName>
</protein>
<evidence type="ECO:0000256" key="1">
    <source>
        <dbReference type="SAM" id="MobiDB-lite"/>
    </source>
</evidence>
<dbReference type="EMBL" id="CAMXCT010001298">
    <property type="protein sequence ID" value="CAI3988750.1"/>
    <property type="molecule type" value="Genomic_DNA"/>
</dbReference>
<feature type="non-terminal residue" evidence="2">
    <location>
        <position position="242"/>
    </location>
</feature>
<accession>A0A9P1CBZ7</accession>
<feature type="compositionally biased region" description="Acidic residues" evidence="1">
    <location>
        <begin position="60"/>
        <end position="72"/>
    </location>
</feature>
<dbReference type="EMBL" id="CAMXCT020004223">
    <property type="protein sequence ID" value="CAL1161567.1"/>
    <property type="molecule type" value="Genomic_DNA"/>
</dbReference>
<evidence type="ECO:0000313" key="5">
    <source>
        <dbReference type="Proteomes" id="UP001152797"/>
    </source>
</evidence>
<evidence type="ECO:0000313" key="4">
    <source>
        <dbReference type="EMBL" id="CAL4776062.1"/>
    </source>
</evidence>
<name>A0A9P1CBZ7_9DINO</name>
<evidence type="ECO:0000313" key="3">
    <source>
        <dbReference type="EMBL" id="CAI4008192.1"/>
    </source>
</evidence>
<sequence>VKCGETVPTPKWDSERDAWQNATWTFSGRISDDRPKGGKVSPLHDSDSENNSEPSWWIPSDEEDDQGEDNPEEPPSVMAAFDSLPPVPAAPESHGTTQPAKKTPKQRREVDRPYHQFTVGSRAAKRRASAHKGRIKIVECHCLLVPAAHLRSDECVYGCNVKLSEDSMSMIQAAQDATVLWPSVRYSKYTSPSVWGLAVHRRFDVVMKALKAGERKPFLENCLKLLVQLPDVTESVPSRRGG</sequence>
<dbReference type="EMBL" id="CAMXCT020001298">
    <property type="protein sequence ID" value="CAL1142125.1"/>
    <property type="molecule type" value="Genomic_DNA"/>
</dbReference>
<dbReference type="EMBL" id="CAMXCT030004223">
    <property type="protein sequence ID" value="CAL4795504.1"/>
    <property type="molecule type" value="Genomic_DNA"/>
</dbReference>
<feature type="non-terminal residue" evidence="2">
    <location>
        <position position="1"/>
    </location>
</feature>
<evidence type="ECO:0000313" key="2">
    <source>
        <dbReference type="EMBL" id="CAI3988750.1"/>
    </source>
</evidence>
<proteinExistence type="predicted"/>
<organism evidence="2">
    <name type="scientific">Cladocopium goreaui</name>
    <dbReference type="NCBI Taxonomy" id="2562237"/>
    <lineage>
        <taxon>Eukaryota</taxon>
        <taxon>Sar</taxon>
        <taxon>Alveolata</taxon>
        <taxon>Dinophyceae</taxon>
        <taxon>Suessiales</taxon>
        <taxon>Symbiodiniaceae</taxon>
        <taxon>Cladocopium</taxon>
    </lineage>
</organism>
<gene>
    <name evidence="2" type="ORF">C1SCF055_LOCUS15876</name>
    <name evidence="3" type="ORF">C1SCF055_LOCUS33654</name>
</gene>
<feature type="region of interest" description="Disordered" evidence="1">
    <location>
        <begin position="25"/>
        <end position="125"/>
    </location>
</feature>
<keyword evidence="5" id="KW-1185">Reference proteome</keyword>
<dbReference type="AlphaFoldDB" id="A0A9P1CBZ7"/>
<reference evidence="4 5" key="2">
    <citation type="submission" date="2024-05" db="EMBL/GenBank/DDBJ databases">
        <authorList>
            <person name="Chen Y."/>
            <person name="Shah S."/>
            <person name="Dougan E. K."/>
            <person name="Thang M."/>
            <person name="Chan C."/>
        </authorList>
    </citation>
    <scope>NUCLEOTIDE SEQUENCE [LARGE SCALE GENOMIC DNA]</scope>
</reference>
<feature type="compositionally biased region" description="Basic and acidic residues" evidence="1">
    <location>
        <begin position="30"/>
        <end position="47"/>
    </location>
</feature>
<dbReference type="EMBL" id="CAMXCT030001298">
    <property type="protein sequence ID" value="CAL4776062.1"/>
    <property type="molecule type" value="Genomic_DNA"/>
</dbReference>